<dbReference type="Proteomes" id="UP000053424">
    <property type="component" value="Unassembled WGS sequence"/>
</dbReference>
<dbReference type="AlphaFoldDB" id="A0A0C3CKR0"/>
<accession>A0A0C3CKR0</accession>
<evidence type="ECO:0000313" key="2">
    <source>
        <dbReference type="EMBL" id="KIM44371.1"/>
    </source>
</evidence>
<dbReference type="HOGENOM" id="CLU_2776216_0_0_1"/>
<proteinExistence type="predicted"/>
<gene>
    <name evidence="2" type="ORF">M413DRAFT_442366</name>
</gene>
<sequence>MWTHHFTKVEAQQQATAPRISSLDSKPFVSCPPSRSWHQNTSHDSPIVECPPGCTVGYSNRPLNFDRET</sequence>
<protein>
    <submittedName>
        <fullName evidence="2">Uncharacterized protein</fullName>
    </submittedName>
</protein>
<evidence type="ECO:0000313" key="3">
    <source>
        <dbReference type="Proteomes" id="UP000053424"/>
    </source>
</evidence>
<keyword evidence="3" id="KW-1185">Reference proteome</keyword>
<evidence type="ECO:0000256" key="1">
    <source>
        <dbReference type="SAM" id="MobiDB-lite"/>
    </source>
</evidence>
<reference evidence="3" key="2">
    <citation type="submission" date="2015-01" db="EMBL/GenBank/DDBJ databases">
        <title>Evolutionary Origins and Diversification of the Mycorrhizal Mutualists.</title>
        <authorList>
            <consortium name="DOE Joint Genome Institute"/>
            <consortium name="Mycorrhizal Genomics Consortium"/>
            <person name="Kohler A."/>
            <person name="Kuo A."/>
            <person name="Nagy L.G."/>
            <person name="Floudas D."/>
            <person name="Copeland A."/>
            <person name="Barry K.W."/>
            <person name="Cichocki N."/>
            <person name="Veneault-Fourrey C."/>
            <person name="LaButti K."/>
            <person name="Lindquist E.A."/>
            <person name="Lipzen A."/>
            <person name="Lundell T."/>
            <person name="Morin E."/>
            <person name="Murat C."/>
            <person name="Riley R."/>
            <person name="Ohm R."/>
            <person name="Sun H."/>
            <person name="Tunlid A."/>
            <person name="Henrissat B."/>
            <person name="Grigoriev I.V."/>
            <person name="Hibbett D.S."/>
            <person name="Martin F."/>
        </authorList>
    </citation>
    <scope>NUCLEOTIDE SEQUENCE [LARGE SCALE GENOMIC DNA]</scope>
    <source>
        <strain evidence="3">h7</strain>
    </source>
</reference>
<name>A0A0C3CKR0_HEBCY</name>
<organism evidence="2 3">
    <name type="scientific">Hebeloma cylindrosporum</name>
    <dbReference type="NCBI Taxonomy" id="76867"/>
    <lineage>
        <taxon>Eukaryota</taxon>
        <taxon>Fungi</taxon>
        <taxon>Dikarya</taxon>
        <taxon>Basidiomycota</taxon>
        <taxon>Agaricomycotina</taxon>
        <taxon>Agaricomycetes</taxon>
        <taxon>Agaricomycetidae</taxon>
        <taxon>Agaricales</taxon>
        <taxon>Agaricineae</taxon>
        <taxon>Hymenogastraceae</taxon>
        <taxon>Hebeloma</taxon>
    </lineage>
</organism>
<feature type="region of interest" description="Disordered" evidence="1">
    <location>
        <begin position="1"/>
        <end position="25"/>
    </location>
</feature>
<dbReference type="EMBL" id="KN831773">
    <property type="protein sequence ID" value="KIM44371.1"/>
    <property type="molecule type" value="Genomic_DNA"/>
</dbReference>
<reference evidence="2 3" key="1">
    <citation type="submission" date="2014-04" db="EMBL/GenBank/DDBJ databases">
        <authorList>
            <consortium name="DOE Joint Genome Institute"/>
            <person name="Kuo A."/>
            <person name="Gay G."/>
            <person name="Dore J."/>
            <person name="Kohler A."/>
            <person name="Nagy L.G."/>
            <person name="Floudas D."/>
            <person name="Copeland A."/>
            <person name="Barry K.W."/>
            <person name="Cichocki N."/>
            <person name="Veneault-Fourrey C."/>
            <person name="LaButti K."/>
            <person name="Lindquist E.A."/>
            <person name="Lipzen A."/>
            <person name="Lundell T."/>
            <person name="Morin E."/>
            <person name="Murat C."/>
            <person name="Sun H."/>
            <person name="Tunlid A."/>
            <person name="Henrissat B."/>
            <person name="Grigoriev I.V."/>
            <person name="Hibbett D.S."/>
            <person name="Martin F."/>
            <person name="Nordberg H.P."/>
            <person name="Cantor M.N."/>
            <person name="Hua S.X."/>
        </authorList>
    </citation>
    <scope>NUCLEOTIDE SEQUENCE [LARGE SCALE GENOMIC DNA]</scope>
    <source>
        <strain evidence="3">h7</strain>
    </source>
</reference>